<evidence type="ECO:0000256" key="7">
    <source>
        <dbReference type="ARBA" id="ARBA00022723"/>
    </source>
</evidence>
<feature type="binding site" description="in other chain" evidence="14">
    <location>
        <position position="746"/>
    </location>
    <ligand>
        <name>beta-D-fructose 2,6-bisphosphate</name>
        <dbReference type="ChEBI" id="CHEBI:58579"/>
        <note>allosteric activator; ligand shared between dimeric partners</note>
    </ligand>
</feature>
<comment type="caution">
    <text evidence="17">The sequence shown here is derived from an EMBL/GenBank/DDBJ whole genome shotgun (WGS) entry which is preliminary data.</text>
</comment>
<feature type="binding site" description="in other chain" evidence="14">
    <location>
        <begin position="671"/>
        <end position="674"/>
    </location>
    <ligand>
        <name>beta-D-fructose 2,6-bisphosphate</name>
        <dbReference type="ChEBI" id="CHEBI:58579"/>
        <note>allosteric activator; ligand shared between dimeric partners</note>
    </ligand>
</feature>
<evidence type="ECO:0000256" key="9">
    <source>
        <dbReference type="ARBA" id="ARBA00022777"/>
    </source>
</evidence>
<dbReference type="VEuPathDB" id="FungiDB:AAP_06280"/>
<name>A0A167UWN9_9EURO</name>
<comment type="subcellular location">
    <subcellularLocation>
        <location evidence="2 14">Cytoplasm</location>
    </subcellularLocation>
</comment>
<evidence type="ECO:0000256" key="1">
    <source>
        <dbReference type="ARBA" id="ARBA00001946"/>
    </source>
</evidence>
<comment type="function">
    <text evidence="14">Catalyzes the phosphorylation of D-fructose 6-phosphate to fructose 1,6-bisphosphate by ATP, the first committing step of glycolysis.</text>
</comment>
<feature type="region of interest" description="N-terminal catalytic PFK domain 1" evidence="14">
    <location>
        <begin position="1"/>
        <end position="387"/>
    </location>
</feature>
<keyword evidence="6 14" id="KW-0808">Transferase</keyword>
<feature type="binding site" evidence="14">
    <location>
        <position position="198"/>
    </location>
    <ligand>
        <name>substrate</name>
        <note>ligand shared between dimeric partners</note>
    </ligand>
</feature>
<evidence type="ECO:0000313" key="17">
    <source>
        <dbReference type="EMBL" id="KZZ86706.1"/>
    </source>
</evidence>
<dbReference type="InterPro" id="IPR035966">
    <property type="entry name" value="PKF_sf"/>
</dbReference>
<dbReference type="OrthoDB" id="537915at2759"/>
<evidence type="ECO:0000256" key="15">
    <source>
        <dbReference type="PIRNR" id="PIRNR000533"/>
    </source>
</evidence>
<dbReference type="GO" id="GO:0030388">
    <property type="term" value="P:fructose 1,6-bisphosphate metabolic process"/>
    <property type="evidence" value="ECO:0007669"/>
    <property type="project" value="TreeGrafter"/>
</dbReference>
<protein>
    <recommendedName>
        <fullName evidence="14">ATP-dependent 6-phosphofructokinase</fullName>
        <shortName evidence="14">ATP-PFK</shortName>
        <shortName evidence="14">Phosphofructokinase</shortName>
        <ecNumber evidence="14">2.7.1.11</ecNumber>
    </recommendedName>
    <alternativeName>
        <fullName evidence="14">Phosphohexokinase</fullName>
    </alternativeName>
</protein>
<dbReference type="Gene3D" id="3.40.50.450">
    <property type="match status" value="2"/>
</dbReference>
<dbReference type="InterPro" id="IPR022953">
    <property type="entry name" value="ATP_PFK"/>
</dbReference>
<feature type="binding site" evidence="14">
    <location>
        <begin position="115"/>
        <end position="118"/>
    </location>
    <ligand>
        <name>ATP</name>
        <dbReference type="ChEBI" id="CHEBI:30616"/>
    </ligand>
</feature>
<dbReference type="PANTHER" id="PTHR13697:SF4">
    <property type="entry name" value="ATP-DEPENDENT 6-PHOSPHOFRUCTOKINASE"/>
    <property type="match status" value="1"/>
</dbReference>
<feature type="region of interest" description="Interdomain linker" evidence="14">
    <location>
        <begin position="388"/>
        <end position="401"/>
    </location>
</feature>
<dbReference type="GO" id="GO:0006002">
    <property type="term" value="P:fructose 6-phosphate metabolic process"/>
    <property type="evidence" value="ECO:0007669"/>
    <property type="project" value="InterPro"/>
</dbReference>
<evidence type="ECO:0000256" key="10">
    <source>
        <dbReference type="ARBA" id="ARBA00022840"/>
    </source>
</evidence>
<comment type="pathway">
    <text evidence="3 14 15">Carbohydrate degradation; glycolysis; D-glyceraldehyde 3-phosphate and glycerone phosphate from D-glucose: step 3/4.</text>
</comment>
<evidence type="ECO:0000256" key="5">
    <source>
        <dbReference type="ARBA" id="ARBA00022533"/>
    </source>
</evidence>
<evidence type="ECO:0000256" key="2">
    <source>
        <dbReference type="ARBA" id="ARBA00004496"/>
    </source>
</evidence>
<evidence type="ECO:0000256" key="6">
    <source>
        <dbReference type="ARBA" id="ARBA00022679"/>
    </source>
</evidence>
<dbReference type="GO" id="GO:0046872">
    <property type="term" value="F:metal ion binding"/>
    <property type="evidence" value="ECO:0007669"/>
    <property type="project" value="UniProtKB-KW"/>
</dbReference>
<sequence length="773" mass="85128">MDPSLKTGDFKKRRIAVLTSGGDAPGMNGVVRAIVRMSIYLGNEVFAVHEGYEGLVAGGAFIRRMEWDDVRGWLSKGGTLIGSARSENFRHREGRLKAAQNMIERGIDALAVCGGDGSLTGADRFRGEWPGLLEELVEKKVFTKERVEPFRHLNIVGIVGSIDNDLSGTDATIGCYSSLHRICESVDGIFDTASSHQRGFVIEVMGRHCGWLALMSAISTGADWVFVPEIPPKEGWEDRMCDIISNNRQRGKRRTIVIIAEGAHDRNLNPISSNHVKDILKDRLKLDTRVTILGHTQRGGVPCFFDRWLSTLQGLEAVKILIQATPHTPSYIVTIHENKIERVPLMDAIKHTEDVTNAIKAKDFDRAIALRDAEFKAYHRAYINITTPHHPTILLQPSHRMRIAIVHIGAPAAGMNTATRAAVNYCLARGHTPIAIHNGFLGLVRHHASTPSSVRPMTWLETDAWVNTGGSEIGVNRKTPMFDMQGVASCFERYKFDAMFIIGGFEAFKSLSELRKAREQFPSLRVPMILLPATISNNVPGTEYSLGSDTCLNSLVNFCDVIRQSASSSRRRVFVVETQGGKSGCVATLSALAAGAYTAYIPEEHVSLEDVLHDVRLLKKTFDADQGKSAGGKLIIRNEAASKVYTTQVLADILKLEGKGRFDTRAVNPGHFQQGDKPSPIDRIRSVRMAIKCIEHLESFAGLSGEEVSKELLTSAVIGIRGSEVVISPMSGPNGLEENETDWENRIPKKQFWTPLKEVVDIMGGRTPRAVGK</sequence>
<feature type="domain" description="Phosphofructokinase" evidence="16">
    <location>
        <begin position="14"/>
        <end position="321"/>
    </location>
</feature>
<keyword evidence="4 14" id="KW-0963">Cytoplasm</keyword>
<gene>
    <name evidence="17" type="ORF">AAP_06280</name>
</gene>
<dbReference type="InterPro" id="IPR009161">
    <property type="entry name" value="6-Pfructokinase_euk"/>
</dbReference>
<evidence type="ECO:0000256" key="13">
    <source>
        <dbReference type="ARBA" id="ARBA00048070"/>
    </source>
</evidence>
<dbReference type="NCBIfam" id="TIGR02478">
    <property type="entry name" value="6PF1K_euk"/>
    <property type="match status" value="1"/>
</dbReference>
<feature type="binding site" evidence="14">
    <location>
        <position position="572"/>
    </location>
    <ligand>
        <name>beta-D-fructose 2,6-bisphosphate</name>
        <dbReference type="ChEBI" id="CHEBI:58579"/>
        <note>allosteric activator; ligand shared between dimeric partners</note>
    </ligand>
</feature>
<dbReference type="GO" id="GO:0005739">
    <property type="term" value="C:mitochondrion"/>
    <property type="evidence" value="ECO:0007669"/>
    <property type="project" value="TreeGrafter"/>
</dbReference>
<dbReference type="SUPFAM" id="SSF53784">
    <property type="entry name" value="Phosphofructokinase"/>
    <property type="match status" value="2"/>
</dbReference>
<dbReference type="GO" id="GO:0070095">
    <property type="term" value="F:fructose-6-phosphate binding"/>
    <property type="evidence" value="ECO:0007669"/>
    <property type="project" value="TreeGrafter"/>
</dbReference>
<feature type="active site" description="Proton acceptor" evidence="14">
    <location>
        <position position="163"/>
    </location>
</feature>
<feature type="binding site" description="in other chain" evidence="14">
    <location>
        <position position="261"/>
    </location>
    <ligand>
        <name>substrate</name>
        <note>ligand shared between dimeric partners</note>
    </ligand>
</feature>
<feature type="binding site" description="in other chain" evidence="14">
    <location>
        <begin position="161"/>
        <end position="163"/>
    </location>
    <ligand>
        <name>substrate</name>
        <note>ligand shared between dimeric partners</note>
    </ligand>
</feature>
<feature type="binding site" description="in other chain" evidence="14">
    <location>
        <position position="639"/>
    </location>
    <ligand>
        <name>beta-D-fructose 2,6-bisphosphate</name>
        <dbReference type="ChEBI" id="CHEBI:58579"/>
        <note>allosteric activator; ligand shared between dimeric partners</note>
    </ligand>
</feature>
<feature type="binding site" evidence="14">
    <location>
        <position position="665"/>
    </location>
    <ligand>
        <name>beta-D-fructose 2,6-bisphosphate</name>
        <dbReference type="ChEBI" id="CHEBI:58579"/>
        <note>allosteric activator; ligand shared between dimeric partners</note>
    </ligand>
</feature>
<feature type="binding site" evidence="14">
    <location>
        <begin position="85"/>
        <end position="86"/>
    </location>
    <ligand>
        <name>ATP</name>
        <dbReference type="ChEBI" id="CHEBI:30616"/>
    </ligand>
</feature>
<keyword evidence="7 14" id="KW-0479">Metal-binding</keyword>
<feature type="binding site" evidence="14">
    <location>
        <position position="22"/>
    </location>
    <ligand>
        <name>ATP</name>
        <dbReference type="ChEBI" id="CHEBI:30616"/>
    </ligand>
</feature>
<feature type="binding site" description="in other chain" evidence="14">
    <location>
        <begin position="579"/>
        <end position="581"/>
    </location>
    <ligand>
        <name>beta-D-fructose 2,6-bisphosphate</name>
        <dbReference type="ChEBI" id="CHEBI:58579"/>
        <note>allosteric activator; ligand shared between dimeric partners</note>
    </ligand>
</feature>
<keyword evidence="5 14" id="KW-0021">Allosteric enzyme</keyword>
<keyword evidence="18" id="KW-1185">Reference proteome</keyword>
<dbReference type="GO" id="GO:0061621">
    <property type="term" value="P:canonical glycolysis"/>
    <property type="evidence" value="ECO:0007669"/>
    <property type="project" value="TreeGrafter"/>
</dbReference>
<keyword evidence="11 14" id="KW-0460">Magnesium</keyword>
<evidence type="ECO:0000259" key="16">
    <source>
        <dbReference type="Pfam" id="PF00365"/>
    </source>
</evidence>
<feature type="region of interest" description="C-terminal regulatory PFK domain 2" evidence="14">
    <location>
        <begin position="402"/>
        <end position="773"/>
    </location>
</feature>
<dbReference type="GO" id="GO:0005945">
    <property type="term" value="C:6-phosphofructokinase complex"/>
    <property type="evidence" value="ECO:0007669"/>
    <property type="project" value="TreeGrafter"/>
</dbReference>
<feature type="binding site" description="in other chain" evidence="14">
    <location>
        <begin position="295"/>
        <end position="298"/>
    </location>
    <ligand>
        <name>substrate</name>
        <note>ligand shared between dimeric partners</note>
    </ligand>
</feature>
<evidence type="ECO:0000256" key="8">
    <source>
        <dbReference type="ARBA" id="ARBA00022741"/>
    </source>
</evidence>
<dbReference type="GO" id="GO:0016208">
    <property type="term" value="F:AMP binding"/>
    <property type="evidence" value="ECO:0007669"/>
    <property type="project" value="TreeGrafter"/>
</dbReference>
<organism evidence="17 18">
    <name type="scientific">Ascosphaera apis ARSEF 7405</name>
    <dbReference type="NCBI Taxonomy" id="392613"/>
    <lineage>
        <taxon>Eukaryota</taxon>
        <taxon>Fungi</taxon>
        <taxon>Dikarya</taxon>
        <taxon>Ascomycota</taxon>
        <taxon>Pezizomycotina</taxon>
        <taxon>Eurotiomycetes</taxon>
        <taxon>Eurotiomycetidae</taxon>
        <taxon>Onygenales</taxon>
        <taxon>Ascosphaeraceae</taxon>
        <taxon>Ascosphaera</taxon>
    </lineage>
</organism>
<dbReference type="HAMAP" id="MF_03184">
    <property type="entry name" value="Phosphofructokinase_I_E"/>
    <property type="match status" value="1"/>
</dbReference>
<dbReference type="Gene3D" id="3.40.50.460">
    <property type="entry name" value="Phosphofructokinase domain"/>
    <property type="match status" value="2"/>
</dbReference>
<dbReference type="InterPro" id="IPR015912">
    <property type="entry name" value="Phosphofructokinase_CS"/>
</dbReference>
<comment type="subunit">
    <text evidence="14">Homotetramer.</text>
</comment>
<keyword evidence="12 14" id="KW-0324">Glycolysis</keyword>
<dbReference type="EMBL" id="AZGZ01000050">
    <property type="protein sequence ID" value="KZZ86706.1"/>
    <property type="molecule type" value="Genomic_DNA"/>
</dbReference>
<dbReference type="GO" id="GO:0048029">
    <property type="term" value="F:monosaccharide binding"/>
    <property type="evidence" value="ECO:0007669"/>
    <property type="project" value="TreeGrafter"/>
</dbReference>
<keyword evidence="10 14" id="KW-0067">ATP-binding</keyword>
<reference evidence="17 18" key="1">
    <citation type="journal article" date="2016" name="Genome Biol. Evol.">
        <title>Divergent and convergent evolution of fungal pathogenicity.</title>
        <authorList>
            <person name="Shang Y."/>
            <person name="Xiao G."/>
            <person name="Zheng P."/>
            <person name="Cen K."/>
            <person name="Zhan S."/>
            <person name="Wang C."/>
        </authorList>
    </citation>
    <scope>NUCLEOTIDE SEQUENCE [LARGE SCALE GENOMIC DNA]</scope>
    <source>
        <strain evidence="17 18">ARSEF 7405</strain>
    </source>
</reference>
<comment type="activity regulation">
    <text evidence="14">Allosterically activated by ADP, AMP, or fructose 2,6-bisphosphate, and allosterically inhibited by ATP or citrate.</text>
</comment>
<feature type="binding site" description="in other chain" evidence="14">
    <location>
        <begin position="534"/>
        <end position="538"/>
    </location>
    <ligand>
        <name>beta-D-fructose 2,6-bisphosphate</name>
        <dbReference type="ChEBI" id="CHEBI:58579"/>
        <note>allosteric activator; ligand shared between dimeric partners</note>
    </ligand>
</feature>
<dbReference type="GO" id="GO:0042802">
    <property type="term" value="F:identical protein binding"/>
    <property type="evidence" value="ECO:0007669"/>
    <property type="project" value="TreeGrafter"/>
</dbReference>
<comment type="similarity">
    <text evidence="15">Belongs to the phosphofructokinase type A (PFKA) family. ATP-dependent PFK group I subfamily. Eukaryotic two domain clade "E" sub-subfamily.</text>
</comment>
<dbReference type="FunFam" id="3.40.50.460:FF:000008">
    <property type="entry name" value="ATP-dependent 6-phosphofructokinase"/>
    <property type="match status" value="1"/>
</dbReference>
<comment type="catalytic activity">
    <reaction evidence="13 14 15">
        <text>beta-D-fructose 6-phosphate + ATP = beta-D-fructose 1,6-bisphosphate + ADP + H(+)</text>
        <dbReference type="Rhea" id="RHEA:16109"/>
        <dbReference type="ChEBI" id="CHEBI:15378"/>
        <dbReference type="ChEBI" id="CHEBI:30616"/>
        <dbReference type="ChEBI" id="CHEBI:32966"/>
        <dbReference type="ChEBI" id="CHEBI:57634"/>
        <dbReference type="ChEBI" id="CHEBI:456216"/>
        <dbReference type="EC" id="2.7.1.11"/>
    </reaction>
</comment>
<feature type="binding site" evidence="14">
    <location>
        <position position="116"/>
    </location>
    <ligand>
        <name>Mg(2+)</name>
        <dbReference type="ChEBI" id="CHEBI:18420"/>
        <note>catalytic</note>
    </ligand>
</feature>
<evidence type="ECO:0000256" key="11">
    <source>
        <dbReference type="ARBA" id="ARBA00022842"/>
    </source>
</evidence>
<dbReference type="PANTHER" id="PTHR13697">
    <property type="entry name" value="PHOSPHOFRUCTOKINASE"/>
    <property type="match status" value="1"/>
</dbReference>
<dbReference type="UniPathway" id="UPA00109">
    <property type="reaction ID" value="UER00182"/>
</dbReference>
<dbReference type="AlphaFoldDB" id="A0A167UWN9"/>
<dbReference type="GO" id="GO:0005524">
    <property type="term" value="F:ATP binding"/>
    <property type="evidence" value="ECO:0007669"/>
    <property type="project" value="UniProtKB-KW"/>
</dbReference>
<dbReference type="InterPro" id="IPR000023">
    <property type="entry name" value="Phosphofructokinase_dom"/>
</dbReference>
<evidence type="ECO:0000256" key="3">
    <source>
        <dbReference type="ARBA" id="ARBA00004679"/>
    </source>
</evidence>
<feature type="binding site" description="in other chain" evidence="14">
    <location>
        <begin position="205"/>
        <end position="207"/>
    </location>
    <ligand>
        <name>substrate</name>
        <note>ligand shared between dimeric partners</note>
    </ligand>
</feature>
<dbReference type="PIRSF" id="PIRSF000533">
    <property type="entry name" value="ATP_PFK_euk"/>
    <property type="match status" value="1"/>
</dbReference>
<dbReference type="FunFam" id="3.40.50.460:FF:000007">
    <property type="entry name" value="ATP-dependent 6-phosphofructokinase"/>
    <property type="match status" value="1"/>
</dbReference>
<feature type="binding site" description="in other chain" evidence="14">
    <location>
        <position position="477"/>
    </location>
    <ligand>
        <name>beta-D-fructose 2,6-bisphosphate</name>
        <dbReference type="ChEBI" id="CHEBI:58579"/>
        <note>allosteric activator; ligand shared between dimeric partners</note>
    </ligand>
</feature>
<dbReference type="EC" id="2.7.1.11" evidence="14"/>
<dbReference type="PRINTS" id="PR00476">
    <property type="entry name" value="PHFRCTKINASE"/>
</dbReference>
<evidence type="ECO:0000256" key="12">
    <source>
        <dbReference type="ARBA" id="ARBA00023152"/>
    </source>
</evidence>
<dbReference type="GO" id="GO:0003872">
    <property type="term" value="F:6-phosphofructokinase activity"/>
    <property type="evidence" value="ECO:0007669"/>
    <property type="project" value="UniProtKB-UniRule"/>
</dbReference>
<dbReference type="Proteomes" id="UP000242877">
    <property type="component" value="Unassembled WGS sequence"/>
</dbReference>
<proteinExistence type="inferred from homology"/>
<evidence type="ECO:0000256" key="14">
    <source>
        <dbReference type="HAMAP-Rule" id="MF_03184"/>
    </source>
</evidence>
<comment type="cofactor">
    <cofactor evidence="1 14">
        <name>Mg(2+)</name>
        <dbReference type="ChEBI" id="CHEBI:18420"/>
    </cofactor>
</comment>
<keyword evidence="8 14" id="KW-0547">Nucleotide-binding</keyword>
<keyword evidence="9 14" id="KW-0418">Kinase</keyword>
<accession>A0A167UWN9</accession>
<feature type="binding site" evidence="14">
    <location>
        <position position="289"/>
    </location>
    <ligand>
        <name>substrate</name>
        <note>ligand shared between dimeric partners</note>
    </ligand>
</feature>
<dbReference type="Pfam" id="PF00365">
    <property type="entry name" value="PFK"/>
    <property type="match status" value="2"/>
</dbReference>
<dbReference type="PROSITE" id="PS00433">
    <property type="entry name" value="PHOSPHOFRUCTOKINASE"/>
    <property type="match status" value="1"/>
</dbReference>
<evidence type="ECO:0000256" key="4">
    <source>
        <dbReference type="ARBA" id="ARBA00022490"/>
    </source>
</evidence>
<evidence type="ECO:0000313" key="18">
    <source>
        <dbReference type="Proteomes" id="UP000242877"/>
    </source>
</evidence>
<comment type="similarity">
    <text evidence="14">Belongs to the phosphofructokinase type A (PFKA) family. ATP-dependent PFK group I subfamily. Eukaryotic two domain clade 'E' sub-subfamily.</text>
</comment>
<feature type="domain" description="Phosphofructokinase" evidence="16">
    <location>
        <begin position="402"/>
        <end position="697"/>
    </location>
</feature>